<evidence type="ECO:0000313" key="2">
    <source>
        <dbReference type="EMBL" id="GBP79253.1"/>
    </source>
</evidence>
<evidence type="ECO:0000256" key="1">
    <source>
        <dbReference type="SAM" id="MobiDB-lite"/>
    </source>
</evidence>
<comment type="caution">
    <text evidence="2">The sequence shown here is derived from an EMBL/GenBank/DDBJ whole genome shotgun (WGS) entry which is preliminary data.</text>
</comment>
<reference evidence="2 3" key="1">
    <citation type="journal article" date="2019" name="Commun. Biol.">
        <title>The bagworm genome reveals a unique fibroin gene that provides high tensile strength.</title>
        <authorList>
            <person name="Kono N."/>
            <person name="Nakamura H."/>
            <person name="Ohtoshi R."/>
            <person name="Tomita M."/>
            <person name="Numata K."/>
            <person name="Arakawa K."/>
        </authorList>
    </citation>
    <scope>NUCLEOTIDE SEQUENCE [LARGE SCALE GENOMIC DNA]</scope>
</reference>
<keyword evidence="3" id="KW-1185">Reference proteome</keyword>
<dbReference type="Proteomes" id="UP000299102">
    <property type="component" value="Unassembled WGS sequence"/>
</dbReference>
<sequence>MALLFFSTRVNEPDRDLADLSMAEVAELAESDSDSPSEPTTVLSEHVSSSSDDEERAFLLFFPLEGDCDLLEFWLEGEEAVLLEARDLANTFFIKARVRGPFEIPPATGGQEGWTHLTVRLTAGDRRRTCLMTVYCSPARTIGDAARPAGFPGLGRQGVRGFRPSGPSSSDSELGLQ</sequence>
<feature type="compositionally biased region" description="Polar residues" evidence="1">
    <location>
        <begin position="36"/>
        <end position="47"/>
    </location>
</feature>
<accession>A0A4C1YWA5</accession>
<dbReference type="EMBL" id="BGZK01001406">
    <property type="protein sequence ID" value="GBP79253.1"/>
    <property type="molecule type" value="Genomic_DNA"/>
</dbReference>
<evidence type="ECO:0000313" key="3">
    <source>
        <dbReference type="Proteomes" id="UP000299102"/>
    </source>
</evidence>
<proteinExistence type="predicted"/>
<name>A0A4C1YWA5_EUMVA</name>
<protein>
    <submittedName>
        <fullName evidence="2">Uncharacterized protein</fullName>
    </submittedName>
</protein>
<dbReference type="AlphaFoldDB" id="A0A4C1YWA5"/>
<feature type="region of interest" description="Disordered" evidence="1">
    <location>
        <begin position="155"/>
        <end position="177"/>
    </location>
</feature>
<gene>
    <name evidence="2" type="ORF">EVAR_87348_1</name>
</gene>
<organism evidence="2 3">
    <name type="scientific">Eumeta variegata</name>
    <name type="common">Bagworm moth</name>
    <name type="synonym">Eumeta japonica</name>
    <dbReference type="NCBI Taxonomy" id="151549"/>
    <lineage>
        <taxon>Eukaryota</taxon>
        <taxon>Metazoa</taxon>
        <taxon>Ecdysozoa</taxon>
        <taxon>Arthropoda</taxon>
        <taxon>Hexapoda</taxon>
        <taxon>Insecta</taxon>
        <taxon>Pterygota</taxon>
        <taxon>Neoptera</taxon>
        <taxon>Endopterygota</taxon>
        <taxon>Lepidoptera</taxon>
        <taxon>Glossata</taxon>
        <taxon>Ditrysia</taxon>
        <taxon>Tineoidea</taxon>
        <taxon>Psychidae</taxon>
        <taxon>Oiketicinae</taxon>
        <taxon>Eumeta</taxon>
    </lineage>
</organism>
<feature type="compositionally biased region" description="Polar residues" evidence="1">
    <location>
        <begin position="166"/>
        <end position="177"/>
    </location>
</feature>
<feature type="region of interest" description="Disordered" evidence="1">
    <location>
        <begin position="29"/>
        <end position="49"/>
    </location>
</feature>